<sequence>MKHFLLKSALVAAMAVSITACGGLEQIFAIKDQQITSVKSQAPLEQRYTAFGSFTPFSAKFDANNDKLGYFTVYYPQTGGNFPLIVMANGSGTKSSSYEAVFRHLASYGFVVIGSQEESSWTG</sequence>
<dbReference type="Proteomes" id="UP000190867">
    <property type="component" value="Unassembled WGS sequence"/>
</dbReference>
<dbReference type="InterPro" id="IPR029058">
    <property type="entry name" value="AB_hydrolase_fold"/>
</dbReference>
<feature type="signal peptide" evidence="1">
    <location>
        <begin position="1"/>
        <end position="22"/>
    </location>
</feature>
<feature type="chain" id="PRO_5012052042" description="Alpha/beta hydrolase" evidence="1">
    <location>
        <begin position="23"/>
        <end position="123"/>
    </location>
</feature>
<dbReference type="Pfam" id="PF07224">
    <property type="entry name" value="Chlorophyllase"/>
    <property type="match status" value="1"/>
</dbReference>
<keyword evidence="1" id="KW-0732">Signal</keyword>
<evidence type="ECO:0008006" key="4">
    <source>
        <dbReference type="Google" id="ProtNLM"/>
    </source>
</evidence>
<proteinExistence type="predicted"/>
<dbReference type="EMBL" id="MUYA01000004">
    <property type="protein sequence ID" value="OOR99734.1"/>
    <property type="molecule type" value="Genomic_DNA"/>
</dbReference>
<name>A0A1T0AT64_9PAST</name>
<dbReference type="Gene3D" id="3.40.50.1820">
    <property type="entry name" value="alpha/beta hydrolase"/>
    <property type="match status" value="1"/>
</dbReference>
<evidence type="ECO:0000313" key="3">
    <source>
        <dbReference type="Proteomes" id="UP000190867"/>
    </source>
</evidence>
<organism evidence="2 3">
    <name type="scientific">Haemophilus paracuniculus</name>
    <dbReference type="NCBI Taxonomy" id="734"/>
    <lineage>
        <taxon>Bacteria</taxon>
        <taxon>Pseudomonadati</taxon>
        <taxon>Pseudomonadota</taxon>
        <taxon>Gammaproteobacteria</taxon>
        <taxon>Pasteurellales</taxon>
        <taxon>Pasteurellaceae</taxon>
        <taxon>Haemophilus</taxon>
    </lineage>
</organism>
<dbReference type="PROSITE" id="PS51257">
    <property type="entry name" value="PROKAR_LIPOPROTEIN"/>
    <property type="match status" value="1"/>
</dbReference>
<dbReference type="InterPro" id="IPR017395">
    <property type="entry name" value="Chlorophyllase-like"/>
</dbReference>
<reference evidence="2 3" key="1">
    <citation type="submission" date="2017-02" db="EMBL/GenBank/DDBJ databases">
        <title>Draft genome sequence of Haemophilus paracuniculus CCUG 43573 type strain.</title>
        <authorList>
            <person name="Engstrom-Jakobsson H."/>
            <person name="Salva-Serra F."/>
            <person name="Thorell K."/>
            <person name="Gonzales-Siles L."/>
            <person name="Karlsson R."/>
            <person name="Boulund F."/>
            <person name="Engstrand L."/>
            <person name="Kristiansson E."/>
            <person name="Moore E."/>
        </authorList>
    </citation>
    <scope>NUCLEOTIDE SEQUENCE [LARGE SCALE GENOMIC DNA]</scope>
    <source>
        <strain evidence="2 3">CCUG 43573</strain>
    </source>
</reference>
<dbReference type="RefSeq" id="WP_158078217.1">
    <property type="nucleotide sequence ID" value="NZ_MUYA01000004.1"/>
</dbReference>
<dbReference type="SUPFAM" id="SSF53474">
    <property type="entry name" value="alpha/beta-Hydrolases"/>
    <property type="match status" value="1"/>
</dbReference>
<dbReference type="OrthoDB" id="9812672at2"/>
<gene>
    <name evidence="2" type="ORF">B0187_02700</name>
</gene>
<evidence type="ECO:0000313" key="2">
    <source>
        <dbReference type="EMBL" id="OOR99734.1"/>
    </source>
</evidence>
<accession>A0A1T0AT64</accession>
<dbReference type="STRING" id="734.B0187_02700"/>
<comment type="caution">
    <text evidence="2">The sequence shown here is derived from an EMBL/GenBank/DDBJ whole genome shotgun (WGS) entry which is preliminary data.</text>
</comment>
<evidence type="ECO:0000256" key="1">
    <source>
        <dbReference type="SAM" id="SignalP"/>
    </source>
</evidence>
<protein>
    <recommendedName>
        <fullName evidence="4">Alpha/beta hydrolase</fullName>
    </recommendedName>
</protein>
<keyword evidence="3" id="KW-1185">Reference proteome</keyword>
<dbReference type="AlphaFoldDB" id="A0A1T0AT64"/>